<evidence type="ECO:0000256" key="7">
    <source>
        <dbReference type="ARBA" id="ARBA00023027"/>
    </source>
</evidence>
<dbReference type="GeneID" id="67132820"/>
<keyword evidence="5" id="KW-1278">Translocase</keyword>
<dbReference type="GO" id="GO:0008137">
    <property type="term" value="F:NADH dehydrogenase (ubiquinone) activity"/>
    <property type="evidence" value="ECO:0007669"/>
    <property type="project" value="UniProtKB-EC"/>
</dbReference>
<feature type="transmembrane region" description="Helical" evidence="11">
    <location>
        <begin position="29"/>
        <end position="47"/>
    </location>
</feature>
<dbReference type="GO" id="GO:0016020">
    <property type="term" value="C:membrane"/>
    <property type="evidence" value="ECO:0007669"/>
    <property type="project" value="UniProtKB-SubCell"/>
</dbReference>
<feature type="transmembrane region" description="Helical" evidence="11">
    <location>
        <begin position="53"/>
        <end position="77"/>
    </location>
</feature>
<dbReference type="CTD" id="4539"/>
<evidence type="ECO:0000256" key="2">
    <source>
        <dbReference type="ARBA" id="ARBA00010519"/>
    </source>
</evidence>
<evidence type="ECO:0000256" key="10">
    <source>
        <dbReference type="ARBA" id="ARBA00049551"/>
    </source>
</evidence>
<evidence type="ECO:0000256" key="5">
    <source>
        <dbReference type="ARBA" id="ARBA00022967"/>
    </source>
</evidence>
<name>A0A7T6Y705_9HEXA</name>
<keyword evidence="7" id="KW-0520">NAD</keyword>
<dbReference type="Pfam" id="PF00420">
    <property type="entry name" value="Oxidored_q2"/>
    <property type="match status" value="1"/>
</dbReference>
<comment type="catalytic activity">
    <reaction evidence="10">
        <text>a ubiquinone + NADH + 5 H(+)(in) = a ubiquinol + NAD(+) + 4 H(+)(out)</text>
        <dbReference type="Rhea" id="RHEA:29091"/>
        <dbReference type="Rhea" id="RHEA-COMP:9565"/>
        <dbReference type="Rhea" id="RHEA-COMP:9566"/>
        <dbReference type="ChEBI" id="CHEBI:15378"/>
        <dbReference type="ChEBI" id="CHEBI:16389"/>
        <dbReference type="ChEBI" id="CHEBI:17976"/>
        <dbReference type="ChEBI" id="CHEBI:57540"/>
        <dbReference type="ChEBI" id="CHEBI:57945"/>
        <dbReference type="EC" id="7.1.1.2"/>
    </reaction>
</comment>
<evidence type="ECO:0000256" key="1">
    <source>
        <dbReference type="ARBA" id="ARBA00004141"/>
    </source>
</evidence>
<keyword evidence="4 11" id="KW-0812">Transmembrane</keyword>
<comment type="subcellular location">
    <subcellularLocation>
        <location evidence="1">Membrane</location>
        <topology evidence="1">Multi-pass membrane protein</topology>
    </subcellularLocation>
</comment>
<geneLocation type="mitochondrion" evidence="12"/>
<feature type="transmembrane region" description="Helical" evidence="11">
    <location>
        <begin position="6"/>
        <end position="22"/>
    </location>
</feature>
<dbReference type="EMBL" id="MW238521">
    <property type="protein sequence ID" value="QQK54740.1"/>
    <property type="molecule type" value="Genomic_DNA"/>
</dbReference>
<evidence type="ECO:0000256" key="6">
    <source>
        <dbReference type="ARBA" id="ARBA00022989"/>
    </source>
</evidence>
<evidence type="ECO:0000256" key="11">
    <source>
        <dbReference type="SAM" id="Phobius"/>
    </source>
</evidence>
<proteinExistence type="inferred from homology"/>
<evidence type="ECO:0000256" key="9">
    <source>
        <dbReference type="ARBA" id="ARBA00031586"/>
    </source>
</evidence>
<evidence type="ECO:0000256" key="3">
    <source>
        <dbReference type="ARBA" id="ARBA00016612"/>
    </source>
</evidence>
<dbReference type="AlphaFoldDB" id="A0A7T6Y705"/>
<organism evidence="12">
    <name type="scientific">Kaylathalia klovstadi</name>
    <dbReference type="NCBI Taxonomy" id="2778773"/>
    <lineage>
        <taxon>Eukaryota</taxon>
        <taxon>Metazoa</taxon>
        <taxon>Ecdysozoa</taxon>
        <taxon>Arthropoda</taxon>
        <taxon>Hexapoda</taxon>
        <taxon>Collembola</taxon>
        <taxon>Entomobryomorpha</taxon>
        <taxon>Isotomoidea</taxon>
        <taxon>Isotomidae</taxon>
        <taxon>Isotominae</taxon>
        <taxon>Kaylathalia</taxon>
    </lineage>
</organism>
<keyword evidence="6 11" id="KW-1133">Transmembrane helix</keyword>
<keyword evidence="12" id="KW-0496">Mitochondrion</keyword>
<evidence type="ECO:0000313" key="12">
    <source>
        <dbReference type="EMBL" id="QQK54740.1"/>
    </source>
</evidence>
<protein>
    <recommendedName>
        <fullName evidence="3">NADH-ubiquinone oxidoreductase chain 4L</fullName>
    </recommendedName>
    <alternativeName>
        <fullName evidence="9">NADH dehydrogenase subunit 4L</fullName>
    </alternativeName>
</protein>
<evidence type="ECO:0000256" key="4">
    <source>
        <dbReference type="ARBA" id="ARBA00022692"/>
    </source>
</evidence>
<accession>A0A7T6Y705</accession>
<sequence>MYLYHLLVLTFMFGGLWIFSSKREHLLSVLLSLEFMVLCIFFIFYFFLSFSSIFYSLVYLTFAACEGALGLSVLVIMSRTHGGDYFKSFSFY</sequence>
<keyword evidence="8 11" id="KW-0472">Membrane</keyword>
<dbReference type="RefSeq" id="YP_010139286.1">
    <property type="nucleotide sequence ID" value="NC_056909.1"/>
</dbReference>
<reference evidence="12" key="1">
    <citation type="submission" date="2020-11" db="EMBL/GenBank/DDBJ databases">
        <title>Re-evaluating the internal phylogenetic relationship of Collembola by means of mitogenome data.</title>
        <authorList>
            <person name="Cucini C."/>
            <person name="Carapelli A."/>
            <person name="Nardi F."/>
        </authorList>
    </citation>
    <scope>NUCLEOTIDE SEQUENCE</scope>
</reference>
<comment type="similarity">
    <text evidence="2">Belongs to the complex I subunit 4L family.</text>
</comment>
<evidence type="ECO:0000256" key="8">
    <source>
        <dbReference type="ARBA" id="ARBA00023136"/>
    </source>
</evidence>
<dbReference type="Gene3D" id="1.10.287.3510">
    <property type="match status" value="1"/>
</dbReference>
<dbReference type="InterPro" id="IPR039428">
    <property type="entry name" value="NUOK/Mnh_C1-like"/>
</dbReference>
<gene>
    <name evidence="12" type="primary">ND4L</name>
</gene>